<name>A0A2C9XHR7_9ENTE</name>
<gene>
    <name evidence="4" type="ORF">A5880_003173</name>
    <name evidence="3" type="ORF">A5880_003218</name>
</gene>
<keyword evidence="2" id="KW-1133">Transmembrane helix</keyword>
<keyword evidence="2" id="KW-0812">Transmembrane</keyword>
<evidence type="ECO:0000313" key="3">
    <source>
        <dbReference type="EMBL" id="MEI5995627.1"/>
    </source>
</evidence>
<reference evidence="4" key="1">
    <citation type="submission" date="2017-05" db="EMBL/GenBank/DDBJ databases">
        <title>The Genome Sequence of Enterococcus sp. 4G2_DIV0659.</title>
        <authorList>
            <consortium name="The Broad Institute Genomics Platform"/>
            <consortium name="The Broad Institute Genomic Center for Infectious Diseases"/>
            <person name="Earl A."/>
            <person name="Manson A."/>
            <person name="Schwartman J."/>
            <person name="Gilmore M."/>
            <person name="Abouelleil A."/>
            <person name="Cao P."/>
            <person name="Chapman S."/>
            <person name="Cusick C."/>
            <person name="Shea T."/>
            <person name="Young S."/>
            <person name="Neafsey D."/>
            <person name="Nusbaum C."/>
            <person name="Birren B."/>
        </authorList>
    </citation>
    <scope>NUCLEOTIDE SEQUENCE [LARGE SCALE GENOMIC DNA]</scope>
    <source>
        <strain evidence="4">4G2_DIV0659</strain>
    </source>
</reference>
<dbReference type="RefSeq" id="WP_086332010.1">
    <property type="nucleotide sequence ID" value="NZ_NGLE02000002.1"/>
</dbReference>
<keyword evidence="1" id="KW-0175">Coiled coil</keyword>
<accession>A0A2C9XHR7</accession>
<evidence type="ECO:0000313" key="4">
    <source>
        <dbReference type="EMBL" id="OTO02777.1"/>
    </source>
</evidence>
<feature type="coiled-coil region" evidence="1">
    <location>
        <begin position="32"/>
        <end position="69"/>
    </location>
</feature>
<evidence type="ECO:0000256" key="1">
    <source>
        <dbReference type="SAM" id="Coils"/>
    </source>
</evidence>
<dbReference type="EMBL" id="NGLE01000006">
    <property type="protein sequence ID" value="OTO02777.1"/>
    <property type="molecule type" value="Genomic_DNA"/>
</dbReference>
<comment type="caution">
    <text evidence="4">The sequence shown here is derived from an EMBL/GenBank/DDBJ whole genome shotgun (WGS) entry which is preliminary data.</text>
</comment>
<keyword evidence="2" id="KW-0472">Membrane</keyword>
<protein>
    <submittedName>
        <fullName evidence="4">Uncharacterized protein</fullName>
    </submittedName>
</protein>
<dbReference type="Proteomes" id="UP000195139">
    <property type="component" value="Unassembled WGS sequence"/>
</dbReference>
<dbReference type="EMBL" id="NGLE02000002">
    <property type="protein sequence ID" value="MEI5995627.1"/>
    <property type="molecule type" value="Genomic_DNA"/>
</dbReference>
<keyword evidence="5" id="KW-1185">Reference proteome</keyword>
<dbReference type="AlphaFoldDB" id="A0A2C9XHR7"/>
<proteinExistence type="predicted"/>
<dbReference type="STRING" id="1834181.A5880_003173"/>
<dbReference type="OrthoDB" id="2191038at2"/>
<organism evidence="4">
    <name type="scientific">Candidatus Enterococcus mansonii</name>
    <dbReference type="NCBI Taxonomy" id="1834181"/>
    <lineage>
        <taxon>Bacteria</taxon>
        <taxon>Bacillati</taxon>
        <taxon>Bacillota</taxon>
        <taxon>Bacilli</taxon>
        <taxon>Lactobacillales</taxon>
        <taxon>Enterococcaceae</taxon>
        <taxon>Enterococcus</taxon>
    </lineage>
</organism>
<feature type="transmembrane region" description="Helical" evidence="2">
    <location>
        <begin position="6"/>
        <end position="28"/>
    </location>
</feature>
<evidence type="ECO:0000256" key="2">
    <source>
        <dbReference type="SAM" id="Phobius"/>
    </source>
</evidence>
<evidence type="ECO:0000313" key="5">
    <source>
        <dbReference type="Proteomes" id="UP000195139"/>
    </source>
</evidence>
<reference evidence="3 5" key="2">
    <citation type="submission" date="2018-07" db="EMBL/GenBank/DDBJ databases">
        <title>The Genome Sequence of Enterococcus sp. DIV0659b.</title>
        <authorList>
            <consortium name="The Broad Institute Genomics Platform"/>
            <consortium name="The Broad Institute Genomic Center for Infectious Diseases"/>
            <person name="Earl A."/>
            <person name="Manson A."/>
            <person name="Schwartman J."/>
            <person name="Gilmore M."/>
            <person name="Abouelleil A."/>
            <person name="Cao P."/>
            <person name="Chapman S."/>
            <person name="Cusick C."/>
            <person name="Shea T."/>
            <person name="Young S."/>
            <person name="Neafsey D."/>
            <person name="Nusbaum C."/>
            <person name="Birren B."/>
        </authorList>
    </citation>
    <scope>NUCLEOTIDE SEQUENCE [LARGE SCALE GENOMIC DNA]</scope>
    <source>
        <strain evidence="3 5">4G2_DIV0659</strain>
    </source>
</reference>
<sequence>MLYKKIGTLTVLTMILLVISGLVAYMYLSEFSENDSKKIEKLQKENKQLKKKESEVAELTDQLSQQVDTLYTEKNGTANDDLTTAAKELFSTVFDYCTEREEDNVKARKDKALELGTKKAVDGLFPKDAASSNPSVKTTSHLKGDPEVYLMPSNDKQLTALVVVHYAVSIAGSEDQPGTFMYKVKFDSTENQFTSVENAGVINIQ</sequence>